<evidence type="ECO:0000313" key="4">
    <source>
        <dbReference type="Proteomes" id="UP000608071"/>
    </source>
</evidence>
<evidence type="ECO:0000256" key="2">
    <source>
        <dbReference type="SAM" id="Phobius"/>
    </source>
</evidence>
<evidence type="ECO:0000256" key="1">
    <source>
        <dbReference type="SAM" id="MobiDB-lite"/>
    </source>
</evidence>
<comment type="caution">
    <text evidence="3">The sequence shown here is derived from an EMBL/GenBank/DDBJ whole genome shotgun (WGS) entry which is preliminary data.</text>
</comment>
<feature type="transmembrane region" description="Helical" evidence="2">
    <location>
        <begin position="385"/>
        <end position="408"/>
    </location>
</feature>
<dbReference type="RefSeq" id="WP_191803542.1">
    <property type="nucleotide sequence ID" value="NZ_JACSQL010000012.1"/>
</dbReference>
<evidence type="ECO:0000313" key="3">
    <source>
        <dbReference type="EMBL" id="MBD7970438.1"/>
    </source>
</evidence>
<dbReference type="Proteomes" id="UP000608071">
    <property type="component" value="Unassembled WGS sequence"/>
</dbReference>
<feature type="region of interest" description="Disordered" evidence="1">
    <location>
        <begin position="252"/>
        <end position="288"/>
    </location>
</feature>
<feature type="transmembrane region" description="Helical" evidence="2">
    <location>
        <begin position="54"/>
        <end position="78"/>
    </location>
</feature>
<gene>
    <name evidence="3" type="ORF">H9647_20425</name>
</gene>
<reference evidence="3 4" key="1">
    <citation type="submission" date="2020-08" db="EMBL/GenBank/DDBJ databases">
        <title>A Genomic Blueprint of the Chicken Gut Microbiome.</title>
        <authorList>
            <person name="Gilroy R."/>
            <person name="Ravi A."/>
            <person name="Getino M."/>
            <person name="Pursley I."/>
            <person name="Horton D.L."/>
            <person name="Alikhan N.-F."/>
            <person name="Baker D."/>
            <person name="Gharbi K."/>
            <person name="Hall N."/>
            <person name="Watson M."/>
            <person name="Adriaenssens E.M."/>
            <person name="Foster-Nyarko E."/>
            <person name="Jarju S."/>
            <person name="Secka A."/>
            <person name="Antonio M."/>
            <person name="Oren A."/>
            <person name="Chaudhuri R."/>
            <person name="La Ragione R.M."/>
            <person name="Hildebrand F."/>
            <person name="Pallen M.J."/>
        </authorList>
    </citation>
    <scope>NUCLEOTIDE SEQUENCE [LARGE SCALE GENOMIC DNA]</scope>
    <source>
        <strain evidence="3 4">Sa2BVA9</strain>
    </source>
</reference>
<accession>A0ABR8T4I1</accession>
<keyword evidence="2" id="KW-0812">Transmembrane</keyword>
<keyword evidence="4" id="KW-1185">Reference proteome</keyword>
<name>A0ABR8T4I1_9BACL</name>
<feature type="transmembrane region" description="Helical" evidence="2">
    <location>
        <begin position="327"/>
        <end position="345"/>
    </location>
</feature>
<feature type="transmembrane region" description="Helical" evidence="2">
    <location>
        <begin position="21"/>
        <end position="48"/>
    </location>
</feature>
<sequence length="437" mass="49979">MIRDNDSLLIHEREDRRMEPFFWILTFEAMAVLIVLAIAMIAGPIVLLWYYPAWWAYTLLAVGGVLGVLLARFTYRYLTKLVRKNRRLSTYRIYEDRIEAVVYDADGRNAAEIDIPLVQVESVYASVQVVNQAYHYQKTGWTERLSPFDVLPILYIAYNSGRNRRVLTIPFYKDDSVDRWLGALQKREIPIQVIDRMMQSVSEAFQLDAIDSGDYTYPFLYKGNFKIDIQHAVVEIERKKKMDIELAMATGEEEPLEDPTAEEERKTAASSYSSSSQTNATPPGKELVPGDSDARWLRFSSIGILVLLVASLYPIVLLEETRIFPDISVFLCFGLLFAGALAYFYRMRQLKGWAAFRFVLITSLGWIILGLSLETRGEIAYETTSIASAIALLQPVLVWLPYYAAVWIRRRWPASYHLVPKPPRLKRLDGRGKGGSA</sequence>
<feature type="transmembrane region" description="Helical" evidence="2">
    <location>
        <begin position="296"/>
        <end position="315"/>
    </location>
</feature>
<feature type="transmembrane region" description="Helical" evidence="2">
    <location>
        <begin position="354"/>
        <end position="373"/>
    </location>
</feature>
<keyword evidence="2" id="KW-1133">Transmembrane helix</keyword>
<proteinExistence type="predicted"/>
<feature type="compositionally biased region" description="Acidic residues" evidence="1">
    <location>
        <begin position="252"/>
        <end position="261"/>
    </location>
</feature>
<dbReference type="EMBL" id="JACSQL010000012">
    <property type="protein sequence ID" value="MBD7970438.1"/>
    <property type="molecule type" value="Genomic_DNA"/>
</dbReference>
<keyword evidence="2" id="KW-0472">Membrane</keyword>
<organism evidence="3 4">
    <name type="scientific">Paenibacillus gallinarum</name>
    <dbReference type="NCBI Taxonomy" id="2762232"/>
    <lineage>
        <taxon>Bacteria</taxon>
        <taxon>Bacillati</taxon>
        <taxon>Bacillota</taxon>
        <taxon>Bacilli</taxon>
        <taxon>Bacillales</taxon>
        <taxon>Paenibacillaceae</taxon>
        <taxon>Paenibacillus</taxon>
    </lineage>
</organism>
<protein>
    <submittedName>
        <fullName evidence="3">Uncharacterized protein</fullName>
    </submittedName>
</protein>